<protein>
    <submittedName>
        <fullName evidence="1">Uncharacterized protein</fullName>
    </submittedName>
</protein>
<reference evidence="1 2" key="1">
    <citation type="journal article" date="2014" name="Proc. Natl. Acad. Sci. U.S.A.">
        <title>Functional characterization of flavobacteria rhodopsins reveals a unique class of light-driven chloride pump in bacteria.</title>
        <authorList>
            <person name="Yoshizawa S."/>
            <person name="Kumagai Y."/>
            <person name="Kim H."/>
            <person name="Ogura Y."/>
            <person name="Hayashi T."/>
            <person name="Iwasaki W."/>
            <person name="DeLong E.F."/>
            <person name="Kogure K."/>
        </authorList>
    </citation>
    <scope>NUCLEOTIDE SEQUENCE [LARGE SCALE GENOMIC DNA]</scope>
    <source>
        <strain evidence="1 2">S1-08</strain>
    </source>
</reference>
<dbReference type="STRING" id="1454201.NMS_2048"/>
<dbReference type="AlphaFoldDB" id="W8VXJ9"/>
<keyword evidence="2" id="KW-1185">Reference proteome</keyword>
<dbReference type="HOGENOM" id="CLU_923883_0_0_10"/>
<evidence type="ECO:0000313" key="1">
    <source>
        <dbReference type="EMBL" id="BAO56057.1"/>
    </source>
</evidence>
<organism evidence="1 2">
    <name type="scientific">Nonlabens marinus S1-08</name>
    <dbReference type="NCBI Taxonomy" id="1454201"/>
    <lineage>
        <taxon>Bacteria</taxon>
        <taxon>Pseudomonadati</taxon>
        <taxon>Bacteroidota</taxon>
        <taxon>Flavobacteriia</taxon>
        <taxon>Flavobacteriales</taxon>
        <taxon>Flavobacteriaceae</taxon>
        <taxon>Nonlabens</taxon>
    </lineage>
</organism>
<proteinExistence type="predicted"/>
<sequence>MKQTTLLIFIVFAFILNSCGQNNSKTESIENSELINIVGTKVLFPKSSFTESKKIVGLVNANDAMILVTELLNDSFESQAKNLNKAFIERSGGEILDTKQYLIDGFNAKQLIVKSADSLKIRMVLFGDNEFCTFLTAKHFLNDEKSEKEIEFLLENVKYDKSIVVNPLALSPFIIDGNYNGFKHFTKSQNTHFYTRDGNERKNREKDPSLAIVYGVLRNESDFEKTFKELTSLNDVDKFKTERNGQDAYEGVFNLENGNKRYYLLLKNDLNYIMIRGTAMEEHEQTIADFKNFADQVKWKK</sequence>
<accession>W8VXJ9</accession>
<name>W8VXJ9_9FLAO</name>
<dbReference type="Proteomes" id="UP000031760">
    <property type="component" value="Chromosome"/>
</dbReference>
<gene>
    <name evidence="1" type="ORF">NMS_2048</name>
</gene>
<dbReference type="EMBL" id="AP014548">
    <property type="protein sequence ID" value="BAO56057.1"/>
    <property type="molecule type" value="Genomic_DNA"/>
</dbReference>
<dbReference type="KEGG" id="nmf:NMS_2048"/>
<evidence type="ECO:0000313" key="2">
    <source>
        <dbReference type="Proteomes" id="UP000031760"/>
    </source>
</evidence>